<accession>A0A0N0GL73</accession>
<sequence>MTQHSATHTDSHSSATPARSPAHHSVRQRSASDLGINMVGERGLFRWLLASWFFGKPVQAEVAERTWHVFMEKRMTSPHAILQRSWQQLVDALGEGHYRRLDESSARNLHTMCQQLTDQYGGSIRKMYSRSRSRQEFEEKLAELQGVGPKTIEIFMREAGPYLFPKHPGE</sequence>
<proteinExistence type="predicted"/>
<gene>
    <name evidence="2" type="ORF">WG78_20175</name>
</gene>
<feature type="compositionally biased region" description="Low complexity" evidence="1">
    <location>
        <begin position="1"/>
        <end position="18"/>
    </location>
</feature>
<dbReference type="Gene3D" id="1.10.340.30">
    <property type="entry name" value="Hypothetical protein, domain 2"/>
    <property type="match status" value="1"/>
</dbReference>
<feature type="region of interest" description="Disordered" evidence="1">
    <location>
        <begin position="1"/>
        <end position="30"/>
    </location>
</feature>
<dbReference type="InterPro" id="IPR011257">
    <property type="entry name" value="DNA_glycosylase"/>
</dbReference>
<evidence type="ECO:0000313" key="2">
    <source>
        <dbReference type="EMBL" id="KPC49676.1"/>
    </source>
</evidence>
<dbReference type="STRING" id="857265.WG78_20175"/>
<organism evidence="2 3">
    <name type="scientific">Amantichitinum ursilacus</name>
    <dbReference type="NCBI Taxonomy" id="857265"/>
    <lineage>
        <taxon>Bacteria</taxon>
        <taxon>Pseudomonadati</taxon>
        <taxon>Pseudomonadota</taxon>
        <taxon>Betaproteobacteria</taxon>
        <taxon>Neisseriales</taxon>
        <taxon>Chitinibacteraceae</taxon>
        <taxon>Amantichitinum</taxon>
    </lineage>
</organism>
<reference evidence="2 3" key="1">
    <citation type="submission" date="2015-07" db="EMBL/GenBank/DDBJ databases">
        <title>Draft genome sequence of the Amantichitinum ursilacus IGB-41, a new chitin-degrading bacterium.</title>
        <authorList>
            <person name="Kirstahler P."/>
            <person name="Guenther M."/>
            <person name="Grumaz C."/>
            <person name="Rupp S."/>
            <person name="Zibek S."/>
            <person name="Sohn K."/>
        </authorList>
    </citation>
    <scope>NUCLEOTIDE SEQUENCE [LARGE SCALE GENOMIC DNA]</scope>
    <source>
        <strain evidence="2 3">IGB-41</strain>
    </source>
</reference>
<dbReference type="SUPFAM" id="SSF48150">
    <property type="entry name" value="DNA-glycosylase"/>
    <property type="match status" value="1"/>
</dbReference>
<dbReference type="GO" id="GO:0006281">
    <property type="term" value="P:DNA repair"/>
    <property type="evidence" value="ECO:0007669"/>
    <property type="project" value="InterPro"/>
</dbReference>
<keyword evidence="3" id="KW-1185">Reference proteome</keyword>
<dbReference type="RefSeq" id="WP_053939600.1">
    <property type="nucleotide sequence ID" value="NZ_LAQT01000036.1"/>
</dbReference>
<name>A0A0N0GL73_9NEIS</name>
<evidence type="ECO:0000256" key="1">
    <source>
        <dbReference type="SAM" id="MobiDB-lite"/>
    </source>
</evidence>
<evidence type="ECO:0000313" key="3">
    <source>
        <dbReference type="Proteomes" id="UP000037939"/>
    </source>
</evidence>
<dbReference type="Proteomes" id="UP000037939">
    <property type="component" value="Unassembled WGS sequence"/>
</dbReference>
<comment type="caution">
    <text evidence="2">The sequence shown here is derived from an EMBL/GenBank/DDBJ whole genome shotgun (WGS) entry which is preliminary data.</text>
</comment>
<dbReference type="PATRIC" id="fig|857265.3.peg.4131"/>
<evidence type="ECO:0008006" key="4">
    <source>
        <dbReference type="Google" id="ProtNLM"/>
    </source>
</evidence>
<dbReference type="GO" id="GO:0003824">
    <property type="term" value="F:catalytic activity"/>
    <property type="evidence" value="ECO:0007669"/>
    <property type="project" value="InterPro"/>
</dbReference>
<protein>
    <recommendedName>
        <fullName evidence="4">DNA methylase</fullName>
    </recommendedName>
</protein>
<dbReference type="EMBL" id="LAQT01000036">
    <property type="protein sequence ID" value="KPC49676.1"/>
    <property type="molecule type" value="Genomic_DNA"/>
</dbReference>
<dbReference type="AlphaFoldDB" id="A0A0N0GL73"/>